<evidence type="ECO:0000256" key="2">
    <source>
        <dbReference type="SAM" id="SignalP"/>
    </source>
</evidence>
<feature type="signal peptide" evidence="2">
    <location>
        <begin position="1"/>
        <end position="22"/>
    </location>
</feature>
<dbReference type="InterPro" id="IPR036383">
    <property type="entry name" value="TSP1_rpt_sf"/>
</dbReference>
<feature type="chain" id="PRO_5029874831" evidence="2">
    <location>
        <begin position="23"/>
        <end position="363"/>
    </location>
</feature>
<reference evidence="3 4" key="1">
    <citation type="submission" date="2020-08" db="EMBL/GenBank/DDBJ databases">
        <authorList>
            <person name="Hejnol A."/>
        </authorList>
    </citation>
    <scope>NUCLEOTIDE SEQUENCE [LARGE SCALE GENOMIC DNA]</scope>
</reference>
<evidence type="ECO:0000313" key="4">
    <source>
        <dbReference type="Proteomes" id="UP000549394"/>
    </source>
</evidence>
<protein>
    <submittedName>
        <fullName evidence="3">DgyrCDS8177</fullName>
    </submittedName>
</protein>
<gene>
    <name evidence="3" type="ORF">DGYR_LOCUS7790</name>
</gene>
<dbReference type="InterPro" id="IPR008979">
    <property type="entry name" value="Galactose-bd-like_sf"/>
</dbReference>
<name>A0A7I8VTK7_9ANNE</name>
<keyword evidence="4" id="KW-1185">Reference proteome</keyword>
<keyword evidence="1" id="KW-1133">Transmembrane helix</keyword>
<feature type="transmembrane region" description="Helical" evidence="1">
    <location>
        <begin position="302"/>
        <end position="325"/>
    </location>
</feature>
<keyword evidence="1" id="KW-0812">Transmembrane</keyword>
<dbReference type="EMBL" id="CAJFCJ010000010">
    <property type="protein sequence ID" value="CAD5119575.1"/>
    <property type="molecule type" value="Genomic_DNA"/>
</dbReference>
<keyword evidence="2" id="KW-0732">Signal</keyword>
<evidence type="ECO:0000313" key="3">
    <source>
        <dbReference type="EMBL" id="CAD5119575.1"/>
    </source>
</evidence>
<organism evidence="3 4">
    <name type="scientific">Dimorphilus gyrociliatus</name>
    <dbReference type="NCBI Taxonomy" id="2664684"/>
    <lineage>
        <taxon>Eukaryota</taxon>
        <taxon>Metazoa</taxon>
        <taxon>Spiralia</taxon>
        <taxon>Lophotrochozoa</taxon>
        <taxon>Annelida</taxon>
        <taxon>Polychaeta</taxon>
        <taxon>Polychaeta incertae sedis</taxon>
        <taxon>Dinophilidae</taxon>
        <taxon>Dimorphilus</taxon>
    </lineage>
</organism>
<dbReference type="Gene3D" id="2.60.120.260">
    <property type="entry name" value="Galactose-binding domain-like"/>
    <property type="match status" value="1"/>
</dbReference>
<sequence>MSLIFYCKILLLFIYCFSSASSCCYYCKGSQEIWITSKPSWKLVVEQTEVVELAKKVDLGENDKLVTDFRRPAGYLTQEAVLGEIKLYNRYYNLSYAGIPIYIQYKDLSKSSQILSSQYIELDFGINTEVSGFAIQNGFYEEKTQQLLFKTETWTSRFIASYAAEGQSFRYVTEEISLQKQIFVDSKNEMRSKHKIYTFDKEVTARKLRIHPIDAFDQYGPTNQLMVRVSPILCNIQGKCPTEKIHCQMSKWSNWGSCQCNGDYCVENRMREIHRYSSCGGQACEHTREKRTCTIPSDSWKLFLGIGLGVGCGVLVIGIIGALVYKLKFGKKKTVWATNEGTRPIVEEKRNQDESIISPVIDE</sequence>
<dbReference type="SUPFAM" id="SSF49785">
    <property type="entry name" value="Galactose-binding domain-like"/>
    <property type="match status" value="1"/>
</dbReference>
<dbReference type="Gene3D" id="2.20.100.10">
    <property type="entry name" value="Thrombospondin type-1 (TSP1) repeat"/>
    <property type="match status" value="1"/>
</dbReference>
<keyword evidence="1" id="KW-0472">Membrane</keyword>
<comment type="caution">
    <text evidence="3">The sequence shown here is derived from an EMBL/GenBank/DDBJ whole genome shotgun (WGS) entry which is preliminary data.</text>
</comment>
<evidence type="ECO:0000256" key="1">
    <source>
        <dbReference type="SAM" id="Phobius"/>
    </source>
</evidence>
<proteinExistence type="predicted"/>
<dbReference type="AlphaFoldDB" id="A0A7I8VTK7"/>
<dbReference type="Proteomes" id="UP000549394">
    <property type="component" value="Unassembled WGS sequence"/>
</dbReference>
<accession>A0A7I8VTK7</accession>